<dbReference type="PANTHER" id="PTHR11614">
    <property type="entry name" value="PHOSPHOLIPASE-RELATED"/>
    <property type="match status" value="1"/>
</dbReference>
<protein>
    <recommendedName>
        <fullName evidence="1">Serine aminopeptidase S33 domain-containing protein</fullName>
    </recommendedName>
</protein>
<keyword evidence="5" id="KW-1185">Reference proteome</keyword>
<dbReference type="Pfam" id="PF12146">
    <property type="entry name" value="Hydrolase_4"/>
    <property type="match status" value="1"/>
</dbReference>
<dbReference type="EMBL" id="JAATIP010000172">
    <property type="protein sequence ID" value="KAF4363837.1"/>
    <property type="molecule type" value="Genomic_DNA"/>
</dbReference>
<dbReference type="Proteomes" id="UP000525078">
    <property type="component" value="Unassembled WGS sequence"/>
</dbReference>
<accession>A0A7J6ECX9</accession>
<reference evidence="4 5" key="1">
    <citation type="journal article" date="2020" name="bioRxiv">
        <title>Sequence and annotation of 42 cannabis genomes reveals extensive copy number variation in cannabinoid synthesis and pathogen resistance genes.</title>
        <authorList>
            <person name="Mckernan K.J."/>
            <person name="Helbert Y."/>
            <person name="Kane L.T."/>
            <person name="Ebling H."/>
            <person name="Zhang L."/>
            <person name="Liu B."/>
            <person name="Eaton Z."/>
            <person name="Mclaughlin S."/>
            <person name="Kingan S."/>
            <person name="Baybayan P."/>
            <person name="Concepcion G."/>
            <person name="Jordan M."/>
            <person name="Riva A."/>
            <person name="Barbazuk W."/>
            <person name="Harkins T."/>
        </authorList>
    </citation>
    <scope>NUCLEOTIDE SEQUENCE [LARGE SCALE GENOMIC DNA]</scope>
    <source>
        <strain evidence="4 5">cv. Jamaican Lion 4</strain>
        <strain evidence="2">Father</strain>
        <strain evidence="3">Mother</strain>
        <tissue evidence="2">Leaf</tissue>
    </source>
</reference>
<name>A0A7J6ECX9_CANSA</name>
<dbReference type="InterPro" id="IPR029058">
    <property type="entry name" value="AB_hydrolase_fold"/>
</dbReference>
<dbReference type="EMBL" id="JAATIQ010000433">
    <property type="protein sequence ID" value="KAF4356226.1"/>
    <property type="molecule type" value="Genomic_DNA"/>
</dbReference>
<dbReference type="InterPro" id="IPR051044">
    <property type="entry name" value="MAG_DAG_Lipase"/>
</dbReference>
<comment type="caution">
    <text evidence="2">The sequence shown here is derived from an EMBL/GenBank/DDBJ whole genome shotgun (WGS) entry which is preliminary data.</text>
</comment>
<organism evidence="2 5">
    <name type="scientific">Cannabis sativa</name>
    <name type="common">Hemp</name>
    <name type="synonym">Marijuana</name>
    <dbReference type="NCBI Taxonomy" id="3483"/>
    <lineage>
        <taxon>Eukaryota</taxon>
        <taxon>Viridiplantae</taxon>
        <taxon>Streptophyta</taxon>
        <taxon>Embryophyta</taxon>
        <taxon>Tracheophyta</taxon>
        <taxon>Spermatophyta</taxon>
        <taxon>Magnoliopsida</taxon>
        <taxon>eudicotyledons</taxon>
        <taxon>Gunneridae</taxon>
        <taxon>Pentapetalae</taxon>
        <taxon>rosids</taxon>
        <taxon>fabids</taxon>
        <taxon>Rosales</taxon>
        <taxon>Cannabaceae</taxon>
        <taxon>Cannabis</taxon>
    </lineage>
</organism>
<feature type="domain" description="Serine aminopeptidase S33" evidence="1">
    <location>
        <begin position="58"/>
        <end position="303"/>
    </location>
</feature>
<evidence type="ECO:0000313" key="2">
    <source>
        <dbReference type="EMBL" id="KAF4356226.1"/>
    </source>
</evidence>
<proteinExistence type="predicted"/>
<evidence type="ECO:0000313" key="5">
    <source>
        <dbReference type="Proteomes" id="UP000583929"/>
    </source>
</evidence>
<evidence type="ECO:0000313" key="3">
    <source>
        <dbReference type="EMBL" id="KAF4363837.1"/>
    </source>
</evidence>
<dbReference type="InterPro" id="IPR022742">
    <property type="entry name" value="Hydrolase_4"/>
</dbReference>
<gene>
    <name evidence="3" type="ORF">F8388_000502</name>
    <name evidence="2" type="ORF">G4B88_002838</name>
</gene>
<dbReference type="AlphaFoldDB" id="A0A7J6ECX9"/>
<dbReference type="Gene3D" id="3.40.50.1820">
    <property type="entry name" value="alpha/beta hydrolase"/>
    <property type="match status" value="1"/>
</dbReference>
<evidence type="ECO:0000259" key="1">
    <source>
        <dbReference type="Pfam" id="PF12146"/>
    </source>
</evidence>
<dbReference type="SUPFAM" id="SSF53474">
    <property type="entry name" value="alpha/beta-Hydrolases"/>
    <property type="match status" value="1"/>
</dbReference>
<evidence type="ECO:0000313" key="4">
    <source>
        <dbReference type="Proteomes" id="UP000525078"/>
    </source>
</evidence>
<dbReference type="Proteomes" id="UP000583929">
    <property type="component" value="Unassembled WGS sequence"/>
</dbReference>
<sequence>MAEEEKEKSQNLYYWGGDIEEQDYYTQQGIKGSSSFFTSPRGLKLFTRSWLPQNPNNPPRALIFMIHGYGNDISWTFQATPIFLAQNGYACFALDLQGHGRSDGLKAFVPSVDLVVEDCLSFFNFIKNRNPQFQKLGFEKIPNFLFGESMGGAISLLIHLSDQKGFDGAVLVAPMCRISEKLKPRWPIPQILTQFAKFFPTLAVVPTEDLMPKSVRVEEKKLVADRNPMRYRGKPRLGTVVELLRVTEYLSLRLKEVKIPLMVVHGSGDVVTDPQVSLALVEEAKSEDKCIKIYDGMMHSLLFGESDENVEIVRNDILSWLNHRSKNDNDSSSSSIIID</sequence>